<dbReference type="InterPro" id="IPR002110">
    <property type="entry name" value="Ankyrin_rpt"/>
</dbReference>
<dbReference type="PROSITE" id="PS50088">
    <property type="entry name" value="ANK_REPEAT"/>
    <property type="match status" value="1"/>
</dbReference>
<reference evidence="2" key="1">
    <citation type="submission" date="2024-04" db="UniProtKB">
        <authorList>
            <consortium name="EnsemblMetazoa"/>
        </authorList>
    </citation>
    <scope>IDENTIFICATION</scope>
    <source>
        <strain evidence="2">EBRO</strain>
    </source>
</reference>
<feature type="repeat" description="ANK" evidence="1">
    <location>
        <begin position="114"/>
        <end position="147"/>
    </location>
</feature>
<dbReference type="Proteomes" id="UP000075880">
    <property type="component" value="Unassembled WGS sequence"/>
</dbReference>
<dbReference type="PANTHER" id="PTHR24172">
    <property type="entry name" value="ANK_REP_REGION DOMAIN-CONTAINING PROTEIN"/>
    <property type="match status" value="1"/>
</dbReference>
<accession>A0AAG5DCR0</accession>
<dbReference type="Gene3D" id="1.25.40.20">
    <property type="entry name" value="Ankyrin repeat-containing domain"/>
    <property type="match status" value="1"/>
</dbReference>
<organism evidence="2 3">
    <name type="scientific">Anopheles atroparvus</name>
    <name type="common">European mosquito</name>
    <dbReference type="NCBI Taxonomy" id="41427"/>
    <lineage>
        <taxon>Eukaryota</taxon>
        <taxon>Metazoa</taxon>
        <taxon>Ecdysozoa</taxon>
        <taxon>Arthropoda</taxon>
        <taxon>Hexapoda</taxon>
        <taxon>Insecta</taxon>
        <taxon>Pterygota</taxon>
        <taxon>Neoptera</taxon>
        <taxon>Endopterygota</taxon>
        <taxon>Diptera</taxon>
        <taxon>Nematocera</taxon>
        <taxon>Culicoidea</taxon>
        <taxon>Culicidae</taxon>
        <taxon>Anophelinae</taxon>
        <taxon>Anopheles</taxon>
    </lineage>
</organism>
<dbReference type="PANTHER" id="PTHR24172:SF4">
    <property type="entry name" value="ANK_REP_REGION DOMAIN-CONTAINING PROTEIN"/>
    <property type="match status" value="1"/>
</dbReference>
<dbReference type="SUPFAM" id="SSF48403">
    <property type="entry name" value="Ankyrin repeat"/>
    <property type="match status" value="1"/>
</dbReference>
<keyword evidence="1" id="KW-0040">ANK repeat</keyword>
<protein>
    <submittedName>
        <fullName evidence="2">Uncharacterized protein</fullName>
    </submittedName>
</protein>
<evidence type="ECO:0000313" key="3">
    <source>
        <dbReference type="Proteomes" id="UP000075880"/>
    </source>
</evidence>
<dbReference type="Pfam" id="PF12796">
    <property type="entry name" value="Ank_2"/>
    <property type="match status" value="1"/>
</dbReference>
<proteinExistence type="predicted"/>
<sequence>MLLDGYDHIVDVVAPDGVPILQVASDRGFQDIVRFLEGVRAFEENRENLLTAIRQKQFESVVNLTKLPDGAKLVRAKNYYGRCSLHIAILMENEDIVDYLASNFKAALRIGDNLDRTPLHYAMGVSNVEALSRILIKNGAKRVLKDLKGRQPSYYFMNKADMLRLQEEEKE</sequence>
<dbReference type="InterPro" id="IPR036770">
    <property type="entry name" value="Ankyrin_rpt-contain_sf"/>
</dbReference>
<evidence type="ECO:0000256" key="1">
    <source>
        <dbReference type="PROSITE-ProRule" id="PRU00023"/>
    </source>
</evidence>
<keyword evidence="3" id="KW-1185">Reference proteome</keyword>
<name>A0AAG5DCR0_ANOAO</name>
<evidence type="ECO:0000313" key="2">
    <source>
        <dbReference type="EnsemblMetazoa" id="ENSAATROPP008635"/>
    </source>
</evidence>
<dbReference type="PROSITE" id="PS50297">
    <property type="entry name" value="ANK_REP_REGION"/>
    <property type="match status" value="1"/>
</dbReference>
<dbReference type="EnsemblMetazoa" id="ENSAATROPT009537">
    <property type="protein sequence ID" value="ENSAATROPP008635"/>
    <property type="gene ID" value="ENSAATROPG007764"/>
</dbReference>
<dbReference type="AlphaFoldDB" id="A0AAG5DCR0"/>